<evidence type="ECO:0008006" key="3">
    <source>
        <dbReference type="Google" id="ProtNLM"/>
    </source>
</evidence>
<gene>
    <name evidence="1" type="ORF">NMU02_03135</name>
</gene>
<dbReference type="Proteomes" id="UP001205603">
    <property type="component" value="Unassembled WGS sequence"/>
</dbReference>
<protein>
    <recommendedName>
        <fullName evidence="3">FG-GAP repeat</fullName>
    </recommendedName>
</protein>
<name>A0ABT1MEN0_9BACT</name>
<dbReference type="RefSeq" id="WP_255025739.1">
    <property type="nucleotide sequence ID" value="NZ_JANDHW010000002.1"/>
</dbReference>
<keyword evidence="2" id="KW-1185">Reference proteome</keyword>
<evidence type="ECO:0000313" key="2">
    <source>
        <dbReference type="Proteomes" id="UP001205603"/>
    </source>
</evidence>
<organism evidence="1 2">
    <name type="scientific">Coprobacter tertius</name>
    <dbReference type="NCBI Taxonomy" id="2944915"/>
    <lineage>
        <taxon>Bacteria</taxon>
        <taxon>Pseudomonadati</taxon>
        <taxon>Bacteroidota</taxon>
        <taxon>Bacteroidia</taxon>
        <taxon>Bacteroidales</taxon>
        <taxon>Barnesiellaceae</taxon>
        <taxon>Coprobacter</taxon>
    </lineage>
</organism>
<proteinExistence type="predicted"/>
<dbReference type="EMBL" id="JANDHW010000002">
    <property type="protein sequence ID" value="MCP9611085.1"/>
    <property type="molecule type" value="Genomic_DNA"/>
</dbReference>
<sequence>MDVNNGCTEDEITDRNSVTIAYRDSLLSRYDGLKYFSYTKSVGDDSYSMEIETFPDTISVSEENGIRYTVIKRNGLVLDVRQKGDLFSNGRIYCKHSEYNDSCLSTKVTWFLDDTIKLLSYEETAAFIKDSIYDINYDGVNDLVLTYSIGSSTNSDIYLFGHNGMVLREKVLRNYFPLLDGEFIQSDSYRSGIVFFQKLKWNELQIDTLEQIYYDVADKRSYIVPPLEIDENGTYVKNKEAMPINKMLDKCYLNALSKY</sequence>
<evidence type="ECO:0000313" key="1">
    <source>
        <dbReference type="EMBL" id="MCP9611085.1"/>
    </source>
</evidence>
<reference evidence="1 2" key="1">
    <citation type="submission" date="2022-07" db="EMBL/GenBank/DDBJ databases">
        <title>Fecal culturing of patients with breast cancer.</title>
        <authorList>
            <person name="Teng N.M.Y."/>
            <person name="Kiu R."/>
            <person name="Evans R."/>
            <person name="Baker D.J."/>
            <person name="Zenner C."/>
            <person name="Robinson S.D."/>
            <person name="Hall L.J."/>
        </authorList>
    </citation>
    <scope>NUCLEOTIDE SEQUENCE [LARGE SCALE GENOMIC DNA]</scope>
    <source>
        <strain evidence="1 2">LH1063</strain>
    </source>
</reference>
<accession>A0ABT1MEN0</accession>
<comment type="caution">
    <text evidence="1">The sequence shown here is derived from an EMBL/GenBank/DDBJ whole genome shotgun (WGS) entry which is preliminary data.</text>
</comment>